<dbReference type="GO" id="GO:0051792">
    <property type="term" value="P:medium-chain fatty acid biosynthetic process"/>
    <property type="evidence" value="ECO:0007669"/>
    <property type="project" value="TreeGrafter"/>
</dbReference>
<dbReference type="Gene3D" id="3.40.50.1820">
    <property type="entry name" value="alpha/beta hydrolase"/>
    <property type="match status" value="1"/>
</dbReference>
<dbReference type="EMBL" id="KN837626">
    <property type="protein sequence ID" value="KIJ23614.1"/>
    <property type="molecule type" value="Genomic_DNA"/>
</dbReference>
<proteinExistence type="inferred from homology"/>
<reference evidence="3 4" key="1">
    <citation type="submission" date="2014-06" db="EMBL/GenBank/DDBJ databases">
        <title>Evolutionary Origins and Diversification of the Mycorrhizal Mutualists.</title>
        <authorList>
            <consortium name="DOE Joint Genome Institute"/>
            <consortium name="Mycorrhizal Genomics Consortium"/>
            <person name="Kohler A."/>
            <person name="Kuo A."/>
            <person name="Nagy L.G."/>
            <person name="Floudas D."/>
            <person name="Copeland A."/>
            <person name="Barry K.W."/>
            <person name="Cichocki N."/>
            <person name="Veneault-Fourrey C."/>
            <person name="LaButti K."/>
            <person name="Lindquist E.A."/>
            <person name="Lipzen A."/>
            <person name="Lundell T."/>
            <person name="Morin E."/>
            <person name="Murat C."/>
            <person name="Riley R."/>
            <person name="Ohm R."/>
            <person name="Sun H."/>
            <person name="Tunlid A."/>
            <person name="Henrissat B."/>
            <person name="Grigoriev I.V."/>
            <person name="Hibbett D.S."/>
            <person name="Martin F."/>
        </authorList>
    </citation>
    <scope>NUCLEOTIDE SEQUENCE [LARGE SCALE GENOMIC DNA]</scope>
    <source>
        <strain evidence="3 4">SS14</strain>
    </source>
</reference>
<dbReference type="HOGENOM" id="CLU_032487_1_1_1"/>
<feature type="domain" description="AB hydrolase-1" evidence="2">
    <location>
        <begin position="115"/>
        <end position="343"/>
    </location>
</feature>
<accession>A0A0C9TNY8</accession>
<gene>
    <name evidence="3" type="ORF">M422DRAFT_39537</name>
</gene>
<protein>
    <recommendedName>
        <fullName evidence="2">AB hydrolase-1 domain-containing protein</fullName>
    </recommendedName>
</protein>
<dbReference type="PIRSF" id="PIRSF005211">
    <property type="entry name" value="Ab_hydro_YheT"/>
    <property type="match status" value="1"/>
</dbReference>
<name>A0A0C9TNY8_SPHS4</name>
<evidence type="ECO:0000313" key="4">
    <source>
        <dbReference type="Proteomes" id="UP000054279"/>
    </source>
</evidence>
<evidence type="ECO:0000256" key="1">
    <source>
        <dbReference type="ARBA" id="ARBA00010884"/>
    </source>
</evidence>
<dbReference type="Proteomes" id="UP000054279">
    <property type="component" value="Unassembled WGS sequence"/>
</dbReference>
<dbReference type="InterPro" id="IPR029058">
    <property type="entry name" value="AB_hydrolase_fold"/>
</dbReference>
<dbReference type="InterPro" id="IPR000073">
    <property type="entry name" value="AB_hydrolase_1"/>
</dbReference>
<comment type="similarity">
    <text evidence="1">Belongs to the AB hydrolase superfamily. AB hydrolase 4 family.</text>
</comment>
<organism evidence="3 4">
    <name type="scientific">Sphaerobolus stellatus (strain SS14)</name>
    <dbReference type="NCBI Taxonomy" id="990650"/>
    <lineage>
        <taxon>Eukaryota</taxon>
        <taxon>Fungi</taxon>
        <taxon>Dikarya</taxon>
        <taxon>Basidiomycota</taxon>
        <taxon>Agaricomycotina</taxon>
        <taxon>Agaricomycetes</taxon>
        <taxon>Phallomycetidae</taxon>
        <taxon>Geastrales</taxon>
        <taxon>Sphaerobolaceae</taxon>
        <taxon>Sphaerobolus</taxon>
    </lineage>
</organism>
<dbReference type="OrthoDB" id="5954035at2759"/>
<dbReference type="AlphaFoldDB" id="A0A0C9TNY8"/>
<dbReference type="InterPro" id="IPR012020">
    <property type="entry name" value="ABHD4"/>
</dbReference>
<dbReference type="GO" id="GO:0047372">
    <property type="term" value="F:monoacylglycerol lipase activity"/>
    <property type="evidence" value="ECO:0007669"/>
    <property type="project" value="TreeGrafter"/>
</dbReference>
<feature type="non-terminal residue" evidence="3">
    <location>
        <position position="354"/>
    </location>
</feature>
<evidence type="ECO:0000313" key="3">
    <source>
        <dbReference type="EMBL" id="KIJ23614.1"/>
    </source>
</evidence>
<dbReference type="PANTHER" id="PTHR10794:SF63">
    <property type="entry name" value="ALPHA_BETA HYDROLASE 1, ISOFORM A"/>
    <property type="match status" value="1"/>
</dbReference>
<evidence type="ECO:0000259" key="2">
    <source>
        <dbReference type="Pfam" id="PF00561"/>
    </source>
</evidence>
<dbReference type="GO" id="GO:0008126">
    <property type="term" value="F:acetylesterase activity"/>
    <property type="evidence" value="ECO:0007669"/>
    <property type="project" value="TreeGrafter"/>
</dbReference>
<dbReference type="InterPro" id="IPR050960">
    <property type="entry name" value="AB_hydrolase_4_sf"/>
</dbReference>
<dbReference type="PANTHER" id="PTHR10794">
    <property type="entry name" value="ABHYDROLASE DOMAIN-CONTAINING PROTEIN"/>
    <property type="match status" value="1"/>
</dbReference>
<sequence>MGSFLSLLQYSTHTETMTALHVSPDPAVLKLQDQSELSLKEFIESRCPSVLKEFIPQWWLFNGHLQTAYCVFGDFSKIDKVIYERTLLQLSDGGTLGLDFTGPGPQETMNPETTILVVMHGLTGGSYESYVRSILSFACASKEHGGLGYRGVVVNFRGCAGVEITSPQFYSAGHTDDLRTAMVYISSKFPKARKIGMGFSLGASVVTRYMGEEGENCKFASGCALACPWDILKNSDHLQNSWLHRTIYSKAMGKNLKKLFLGYKDVVLKGAEHLRPYIEKVENISSPRLIDVDETLTRFLGGSSPPFPFPTTTDYYKWASSHPHIKKIRVPFLALSDMDDPVVQAIPLPVPEEA</sequence>
<dbReference type="Pfam" id="PF00561">
    <property type="entry name" value="Abhydrolase_1"/>
    <property type="match status" value="1"/>
</dbReference>
<keyword evidence="4" id="KW-1185">Reference proteome</keyword>
<dbReference type="SUPFAM" id="SSF53474">
    <property type="entry name" value="alpha/beta-Hydrolases"/>
    <property type="match status" value="1"/>
</dbReference>
<dbReference type="GO" id="GO:0051793">
    <property type="term" value="P:medium-chain fatty acid catabolic process"/>
    <property type="evidence" value="ECO:0007669"/>
    <property type="project" value="TreeGrafter"/>
</dbReference>